<evidence type="ECO:0000256" key="1">
    <source>
        <dbReference type="SAM" id="Phobius"/>
    </source>
</evidence>
<dbReference type="EMBL" id="RBLG01000010">
    <property type="protein sequence ID" value="RKS42514.1"/>
    <property type="molecule type" value="Genomic_DNA"/>
</dbReference>
<proteinExistence type="predicted"/>
<keyword evidence="1" id="KW-1133">Transmembrane helix</keyword>
<keyword evidence="1" id="KW-0472">Membrane</keyword>
<keyword evidence="1" id="KW-0812">Transmembrane</keyword>
<keyword evidence="3" id="KW-1185">Reference proteome</keyword>
<protein>
    <submittedName>
        <fullName evidence="2">Uncharacterized protein</fullName>
    </submittedName>
</protein>
<evidence type="ECO:0000313" key="2">
    <source>
        <dbReference type="EMBL" id="RKS42514.1"/>
    </source>
</evidence>
<feature type="transmembrane region" description="Helical" evidence="1">
    <location>
        <begin position="12"/>
        <end position="32"/>
    </location>
</feature>
<comment type="caution">
    <text evidence="2">The sequence shown here is derived from an EMBL/GenBank/DDBJ whole genome shotgun (WGS) entry which is preliminary data.</text>
</comment>
<evidence type="ECO:0000313" key="3">
    <source>
        <dbReference type="Proteomes" id="UP000276282"/>
    </source>
</evidence>
<name>A0A495NVS9_9FLAO</name>
<organism evidence="2 3">
    <name type="scientific">Gillisia mitskevichiae</name>
    <dbReference type="NCBI Taxonomy" id="270921"/>
    <lineage>
        <taxon>Bacteria</taxon>
        <taxon>Pseudomonadati</taxon>
        <taxon>Bacteroidota</taxon>
        <taxon>Flavobacteriia</taxon>
        <taxon>Flavobacteriales</taxon>
        <taxon>Flavobacteriaceae</taxon>
        <taxon>Gillisia</taxon>
    </lineage>
</organism>
<sequence length="39" mass="4501">MLSAKKKWKIIGVIFSLIIIILFLIYLIQGAIDGWNNPR</sequence>
<dbReference type="AlphaFoldDB" id="A0A495NVS9"/>
<gene>
    <name evidence="2" type="ORF">BC962_3272</name>
</gene>
<reference evidence="2 3" key="1">
    <citation type="submission" date="2018-10" db="EMBL/GenBank/DDBJ databases">
        <title>Genomic Encyclopedia of Archaeal and Bacterial Type Strains, Phase II (KMG-II): from individual species to whole genera.</title>
        <authorList>
            <person name="Goeker M."/>
        </authorList>
    </citation>
    <scope>NUCLEOTIDE SEQUENCE [LARGE SCALE GENOMIC DNA]</scope>
    <source>
        <strain evidence="2 3">DSM 19839</strain>
    </source>
</reference>
<dbReference type="Proteomes" id="UP000276282">
    <property type="component" value="Unassembled WGS sequence"/>
</dbReference>
<accession>A0A495NVS9</accession>